<evidence type="ECO:0000313" key="3">
    <source>
        <dbReference type="Proteomes" id="UP001342826"/>
    </source>
</evidence>
<name>A0ABU6P078_9BACI</name>
<dbReference type="RefSeq" id="WP_328015547.1">
    <property type="nucleotide sequence ID" value="NZ_JARTFR010000011.1"/>
</dbReference>
<evidence type="ECO:0000313" key="2">
    <source>
        <dbReference type="EMBL" id="MED4402769.1"/>
    </source>
</evidence>
<evidence type="ECO:0000259" key="1">
    <source>
        <dbReference type="Pfam" id="PF26154"/>
    </source>
</evidence>
<feature type="domain" description="DUF8042" evidence="1">
    <location>
        <begin position="1"/>
        <end position="116"/>
    </location>
</feature>
<accession>A0ABU6P078</accession>
<reference evidence="2 3" key="1">
    <citation type="submission" date="2023-03" db="EMBL/GenBank/DDBJ databases">
        <title>Bacillus Genome Sequencing.</title>
        <authorList>
            <person name="Dunlap C."/>
        </authorList>
    </citation>
    <scope>NUCLEOTIDE SEQUENCE [LARGE SCALE GENOMIC DNA]</scope>
    <source>
        <strain evidence="2 3">NRS-1717</strain>
    </source>
</reference>
<sequence length="120" mass="13944">MEKTIDIMRQSLELQETVLEGLEHVQKQISEGKFEDTISLFRDIVQAFFSIESSLKSLPDQILIDEVIIDNIRGSLNIAVNAYETKNYMNVQEVIEFKIIPAYKEMKIQLEQTFKPYIVS</sequence>
<gene>
    <name evidence="2" type="ORF">P9271_15800</name>
</gene>
<protein>
    <recommendedName>
        <fullName evidence="1">DUF8042 domain-containing protein</fullName>
    </recommendedName>
</protein>
<organism evidence="2 3">
    <name type="scientific">Metabacillus fastidiosus</name>
    <dbReference type="NCBI Taxonomy" id="1458"/>
    <lineage>
        <taxon>Bacteria</taxon>
        <taxon>Bacillati</taxon>
        <taxon>Bacillota</taxon>
        <taxon>Bacilli</taxon>
        <taxon>Bacillales</taxon>
        <taxon>Bacillaceae</taxon>
        <taxon>Metabacillus</taxon>
    </lineage>
</organism>
<proteinExistence type="predicted"/>
<dbReference type="Pfam" id="PF26154">
    <property type="entry name" value="DUF8042"/>
    <property type="match status" value="1"/>
</dbReference>
<dbReference type="Proteomes" id="UP001342826">
    <property type="component" value="Unassembled WGS sequence"/>
</dbReference>
<keyword evidence="3" id="KW-1185">Reference proteome</keyword>
<comment type="caution">
    <text evidence="2">The sequence shown here is derived from an EMBL/GenBank/DDBJ whole genome shotgun (WGS) entry which is preliminary data.</text>
</comment>
<dbReference type="EMBL" id="JARTFS010000013">
    <property type="protein sequence ID" value="MED4402769.1"/>
    <property type="molecule type" value="Genomic_DNA"/>
</dbReference>
<dbReference type="InterPro" id="IPR058355">
    <property type="entry name" value="DUF8042"/>
</dbReference>